<comment type="caution">
    <text evidence="2">The sequence shown here is derived from an EMBL/GenBank/DDBJ whole genome shotgun (WGS) entry which is preliminary data.</text>
</comment>
<gene>
    <name evidence="2" type="ORF">HK099_006345</name>
</gene>
<organism evidence="2 3">
    <name type="scientific">Clydaea vesicula</name>
    <dbReference type="NCBI Taxonomy" id="447962"/>
    <lineage>
        <taxon>Eukaryota</taxon>
        <taxon>Fungi</taxon>
        <taxon>Fungi incertae sedis</taxon>
        <taxon>Chytridiomycota</taxon>
        <taxon>Chytridiomycota incertae sedis</taxon>
        <taxon>Chytridiomycetes</taxon>
        <taxon>Lobulomycetales</taxon>
        <taxon>Lobulomycetaceae</taxon>
        <taxon>Clydaea</taxon>
    </lineage>
</organism>
<dbReference type="SMART" id="SM00317">
    <property type="entry name" value="SET"/>
    <property type="match status" value="1"/>
</dbReference>
<sequence>MQNFSTKINYLTKFTFLTTQDKKTYSTLSENSKNNDLYQVISKDLKYKNKLKIGKITNKSHPAYNQFGLFTLNKLNKEEFIIDYIGVVSSKPSETSDYCLNFEQGLNIDAEFSGNEARYINDFRGIEKKPNSYFKTYIDKSENNRVKIGVFTLSEIEKGSEILVSYGKSYWKSRGNGEQIDCTLA</sequence>
<accession>A0AAD5Y329</accession>
<feature type="domain" description="SET" evidence="1">
    <location>
        <begin position="49"/>
        <end position="167"/>
    </location>
</feature>
<name>A0AAD5Y329_9FUNG</name>
<dbReference type="SUPFAM" id="SSF82199">
    <property type="entry name" value="SET domain"/>
    <property type="match status" value="1"/>
</dbReference>
<evidence type="ECO:0000313" key="3">
    <source>
        <dbReference type="Proteomes" id="UP001211065"/>
    </source>
</evidence>
<dbReference type="AlphaFoldDB" id="A0AAD5Y329"/>
<evidence type="ECO:0000259" key="1">
    <source>
        <dbReference type="PROSITE" id="PS50280"/>
    </source>
</evidence>
<evidence type="ECO:0000313" key="2">
    <source>
        <dbReference type="EMBL" id="KAJ3225732.1"/>
    </source>
</evidence>
<dbReference type="Gene3D" id="2.170.270.10">
    <property type="entry name" value="SET domain"/>
    <property type="match status" value="1"/>
</dbReference>
<dbReference type="Proteomes" id="UP001211065">
    <property type="component" value="Unassembled WGS sequence"/>
</dbReference>
<dbReference type="Pfam" id="PF00856">
    <property type="entry name" value="SET"/>
    <property type="match status" value="1"/>
</dbReference>
<proteinExistence type="predicted"/>
<dbReference type="InterPro" id="IPR046341">
    <property type="entry name" value="SET_dom_sf"/>
</dbReference>
<dbReference type="InterPro" id="IPR001214">
    <property type="entry name" value="SET_dom"/>
</dbReference>
<reference evidence="2" key="1">
    <citation type="submission" date="2020-05" db="EMBL/GenBank/DDBJ databases">
        <title>Phylogenomic resolution of chytrid fungi.</title>
        <authorList>
            <person name="Stajich J.E."/>
            <person name="Amses K."/>
            <person name="Simmons R."/>
            <person name="Seto K."/>
            <person name="Myers J."/>
            <person name="Bonds A."/>
            <person name="Quandt C.A."/>
            <person name="Barry K."/>
            <person name="Liu P."/>
            <person name="Grigoriev I."/>
            <person name="Longcore J.E."/>
            <person name="James T.Y."/>
        </authorList>
    </citation>
    <scope>NUCLEOTIDE SEQUENCE</scope>
    <source>
        <strain evidence="2">JEL0476</strain>
    </source>
</reference>
<protein>
    <recommendedName>
        <fullName evidence="1">SET domain-containing protein</fullName>
    </recommendedName>
</protein>
<dbReference type="PROSITE" id="PS50280">
    <property type="entry name" value="SET"/>
    <property type="match status" value="1"/>
</dbReference>
<keyword evidence="3" id="KW-1185">Reference proteome</keyword>
<dbReference type="EMBL" id="JADGJW010000054">
    <property type="protein sequence ID" value="KAJ3225732.1"/>
    <property type="molecule type" value="Genomic_DNA"/>
</dbReference>